<sequence length="164" mass="17769">MKRRAGGVANGQTVVWYRSLTSGWMLATGIVSAIGLLVIAAVDGKHRVLAFVLLLFSAAFLIAGSIRVTVSREGVTAGSTLLPLLRRRFPLNRIQQASARWTRPAEIGGWGYRWNPGLSAISLHEGDALWLTLADGSRFVITIDDADTAADLIHHLLAPDREGR</sequence>
<dbReference type="EMBL" id="BAAABW010000004">
    <property type="protein sequence ID" value="GAA0336250.1"/>
    <property type="molecule type" value="Genomic_DNA"/>
</dbReference>
<keyword evidence="3" id="KW-1185">Reference proteome</keyword>
<feature type="transmembrane region" description="Helical" evidence="1">
    <location>
        <begin position="48"/>
        <end position="70"/>
    </location>
</feature>
<comment type="caution">
    <text evidence="2">The sequence shown here is derived from an EMBL/GenBank/DDBJ whole genome shotgun (WGS) entry which is preliminary data.</text>
</comment>
<evidence type="ECO:0000256" key="1">
    <source>
        <dbReference type="SAM" id="Phobius"/>
    </source>
</evidence>
<organism evidence="2 3">
    <name type="scientific">Streptomyces blastmyceticus</name>
    <dbReference type="NCBI Taxonomy" id="68180"/>
    <lineage>
        <taxon>Bacteria</taxon>
        <taxon>Bacillati</taxon>
        <taxon>Actinomycetota</taxon>
        <taxon>Actinomycetes</taxon>
        <taxon>Kitasatosporales</taxon>
        <taxon>Streptomycetaceae</taxon>
        <taxon>Streptomyces</taxon>
    </lineage>
</organism>
<reference evidence="3" key="1">
    <citation type="journal article" date="2019" name="Int. J. Syst. Evol. Microbiol.">
        <title>The Global Catalogue of Microorganisms (GCM) 10K type strain sequencing project: providing services to taxonomists for standard genome sequencing and annotation.</title>
        <authorList>
            <consortium name="The Broad Institute Genomics Platform"/>
            <consortium name="The Broad Institute Genome Sequencing Center for Infectious Disease"/>
            <person name="Wu L."/>
            <person name="Ma J."/>
        </authorList>
    </citation>
    <scope>NUCLEOTIDE SEQUENCE [LARGE SCALE GENOMIC DNA]</scope>
    <source>
        <strain evidence="3">JCM 4565</strain>
    </source>
</reference>
<accession>A0ABP3G506</accession>
<gene>
    <name evidence="2" type="ORF">GCM10010319_10350</name>
</gene>
<protein>
    <submittedName>
        <fullName evidence="2">Lipoprotein</fullName>
    </submittedName>
</protein>
<keyword evidence="1" id="KW-1133">Transmembrane helix</keyword>
<name>A0ABP3G506_9ACTN</name>
<keyword evidence="1" id="KW-0812">Transmembrane</keyword>
<evidence type="ECO:0000313" key="2">
    <source>
        <dbReference type="EMBL" id="GAA0336250.1"/>
    </source>
</evidence>
<dbReference type="Proteomes" id="UP001500063">
    <property type="component" value="Unassembled WGS sequence"/>
</dbReference>
<proteinExistence type="predicted"/>
<keyword evidence="1" id="KW-0472">Membrane</keyword>
<feature type="transmembrane region" description="Helical" evidence="1">
    <location>
        <begin position="21"/>
        <end position="42"/>
    </location>
</feature>
<evidence type="ECO:0000313" key="3">
    <source>
        <dbReference type="Proteomes" id="UP001500063"/>
    </source>
</evidence>
<dbReference type="RefSeq" id="WP_344116437.1">
    <property type="nucleotide sequence ID" value="NZ_BAAABW010000004.1"/>
</dbReference>
<keyword evidence="2" id="KW-0449">Lipoprotein</keyword>